<gene>
    <name evidence="2" type="ORF">Tci_927006</name>
</gene>
<organism evidence="2">
    <name type="scientific">Tanacetum cinerariifolium</name>
    <name type="common">Dalmatian daisy</name>
    <name type="synonym">Chrysanthemum cinerariifolium</name>
    <dbReference type="NCBI Taxonomy" id="118510"/>
    <lineage>
        <taxon>Eukaryota</taxon>
        <taxon>Viridiplantae</taxon>
        <taxon>Streptophyta</taxon>
        <taxon>Embryophyta</taxon>
        <taxon>Tracheophyta</taxon>
        <taxon>Spermatophyta</taxon>
        <taxon>Magnoliopsida</taxon>
        <taxon>eudicotyledons</taxon>
        <taxon>Gunneridae</taxon>
        <taxon>Pentapetalae</taxon>
        <taxon>asterids</taxon>
        <taxon>campanulids</taxon>
        <taxon>Asterales</taxon>
        <taxon>Asteraceae</taxon>
        <taxon>Asteroideae</taxon>
        <taxon>Anthemideae</taxon>
        <taxon>Anthemidinae</taxon>
        <taxon>Tanacetum</taxon>
    </lineage>
</organism>
<name>A0A699X5S8_TANCI</name>
<feature type="region of interest" description="Disordered" evidence="1">
    <location>
        <begin position="1"/>
        <end position="36"/>
    </location>
</feature>
<sequence length="69" mass="7572">MRKAQVNNTALSPRKTTASQYSHGASKGIAANSSDTTPVPIVTLNHEGEKFLTILRQPTYLLSDSRTWL</sequence>
<accession>A0A699X5S8</accession>
<dbReference type="EMBL" id="BKCJ011813309">
    <property type="protein sequence ID" value="GFD55037.1"/>
    <property type="molecule type" value="Genomic_DNA"/>
</dbReference>
<evidence type="ECO:0000313" key="2">
    <source>
        <dbReference type="EMBL" id="GFD55037.1"/>
    </source>
</evidence>
<comment type="caution">
    <text evidence="2">The sequence shown here is derived from an EMBL/GenBank/DDBJ whole genome shotgun (WGS) entry which is preliminary data.</text>
</comment>
<proteinExistence type="predicted"/>
<evidence type="ECO:0000256" key="1">
    <source>
        <dbReference type="SAM" id="MobiDB-lite"/>
    </source>
</evidence>
<dbReference type="AlphaFoldDB" id="A0A699X5S8"/>
<reference evidence="2" key="1">
    <citation type="journal article" date="2019" name="Sci. Rep.">
        <title>Draft genome of Tanacetum cinerariifolium, the natural source of mosquito coil.</title>
        <authorList>
            <person name="Yamashiro T."/>
            <person name="Shiraishi A."/>
            <person name="Satake H."/>
            <person name="Nakayama K."/>
        </authorList>
    </citation>
    <scope>NUCLEOTIDE SEQUENCE</scope>
</reference>
<feature type="compositionally biased region" description="Polar residues" evidence="1">
    <location>
        <begin position="1"/>
        <end position="23"/>
    </location>
</feature>
<protein>
    <submittedName>
        <fullName evidence="2">Uncharacterized protein</fullName>
    </submittedName>
</protein>